<sequence length="142" mass="14522">MNTIESQETPSGTLVGISGDALATIGRAAIAAIFILSGISKITNPGGTISYIEAVGLPLAPIGLGLAVLVELVGGTALIAGYRPRLVAGILAFFSLATAFAFHAQLGDQNQFIHFFKNVALAGGLVQIVAFGGGKYAIHRSR</sequence>
<keyword evidence="9" id="KW-1185">Reference proteome</keyword>
<dbReference type="InterPro" id="IPR051907">
    <property type="entry name" value="DoxX-like_oxidoreductase"/>
</dbReference>
<protein>
    <submittedName>
        <fullName evidence="8">DoxX family protein</fullName>
    </submittedName>
</protein>
<keyword evidence="4 7" id="KW-0812">Transmembrane</keyword>
<dbReference type="RefSeq" id="WP_221598659.1">
    <property type="nucleotide sequence ID" value="NZ_JAIGNQ010000004.1"/>
</dbReference>
<proteinExistence type="inferred from homology"/>
<dbReference type="EMBL" id="JAIGNQ010000004">
    <property type="protein sequence ID" value="MBX7489527.1"/>
    <property type="molecule type" value="Genomic_DNA"/>
</dbReference>
<organism evidence="8 9">
    <name type="scientific">Qipengyuania pacifica</name>
    <dbReference type="NCBI Taxonomy" id="2860199"/>
    <lineage>
        <taxon>Bacteria</taxon>
        <taxon>Pseudomonadati</taxon>
        <taxon>Pseudomonadota</taxon>
        <taxon>Alphaproteobacteria</taxon>
        <taxon>Sphingomonadales</taxon>
        <taxon>Erythrobacteraceae</taxon>
        <taxon>Qipengyuania</taxon>
    </lineage>
</organism>
<evidence type="ECO:0000256" key="3">
    <source>
        <dbReference type="ARBA" id="ARBA00022475"/>
    </source>
</evidence>
<evidence type="ECO:0000256" key="1">
    <source>
        <dbReference type="ARBA" id="ARBA00004651"/>
    </source>
</evidence>
<evidence type="ECO:0000256" key="2">
    <source>
        <dbReference type="ARBA" id="ARBA00006679"/>
    </source>
</evidence>
<accession>A0ABS7JJV9</accession>
<feature type="transmembrane region" description="Helical" evidence="7">
    <location>
        <begin position="86"/>
        <end position="106"/>
    </location>
</feature>
<dbReference type="InterPro" id="IPR032808">
    <property type="entry name" value="DoxX"/>
</dbReference>
<reference evidence="8 9" key="1">
    <citation type="submission" date="2021-08" db="EMBL/GenBank/DDBJ databases">
        <title>Comparative Genomics Analysis of the Genus Qipengyuania Reveals Extensive Genetic Diversity and Metabolic Versatility, Including the Description of Fifteen Novel Species.</title>
        <authorList>
            <person name="Liu Y."/>
        </authorList>
    </citation>
    <scope>NUCLEOTIDE SEQUENCE [LARGE SCALE GENOMIC DNA]</scope>
    <source>
        <strain evidence="8 9">GH25</strain>
    </source>
</reference>
<keyword evidence="3" id="KW-1003">Cell membrane</keyword>
<keyword evidence="6 7" id="KW-0472">Membrane</keyword>
<comment type="similarity">
    <text evidence="2">Belongs to the DoxX family.</text>
</comment>
<feature type="transmembrane region" description="Helical" evidence="7">
    <location>
        <begin position="118"/>
        <end position="138"/>
    </location>
</feature>
<dbReference type="Proteomes" id="UP000776651">
    <property type="component" value="Unassembled WGS sequence"/>
</dbReference>
<dbReference type="Pfam" id="PF07681">
    <property type="entry name" value="DoxX"/>
    <property type="match status" value="1"/>
</dbReference>
<comment type="caution">
    <text evidence="8">The sequence shown here is derived from an EMBL/GenBank/DDBJ whole genome shotgun (WGS) entry which is preliminary data.</text>
</comment>
<evidence type="ECO:0000256" key="7">
    <source>
        <dbReference type="SAM" id="Phobius"/>
    </source>
</evidence>
<evidence type="ECO:0000256" key="4">
    <source>
        <dbReference type="ARBA" id="ARBA00022692"/>
    </source>
</evidence>
<feature type="transmembrane region" description="Helical" evidence="7">
    <location>
        <begin position="59"/>
        <end position="79"/>
    </location>
</feature>
<evidence type="ECO:0000313" key="9">
    <source>
        <dbReference type="Proteomes" id="UP000776651"/>
    </source>
</evidence>
<dbReference type="PANTHER" id="PTHR33452">
    <property type="entry name" value="OXIDOREDUCTASE CATD-RELATED"/>
    <property type="match status" value="1"/>
</dbReference>
<keyword evidence="5 7" id="KW-1133">Transmembrane helix</keyword>
<feature type="transmembrane region" description="Helical" evidence="7">
    <location>
        <begin position="21"/>
        <end position="39"/>
    </location>
</feature>
<gene>
    <name evidence="8" type="ORF">K3177_13475</name>
</gene>
<name>A0ABS7JJV9_9SPHN</name>
<comment type="subcellular location">
    <subcellularLocation>
        <location evidence="1">Cell membrane</location>
        <topology evidence="1">Multi-pass membrane protein</topology>
    </subcellularLocation>
</comment>
<evidence type="ECO:0000256" key="5">
    <source>
        <dbReference type="ARBA" id="ARBA00022989"/>
    </source>
</evidence>
<evidence type="ECO:0000313" key="8">
    <source>
        <dbReference type="EMBL" id="MBX7489527.1"/>
    </source>
</evidence>
<dbReference type="PANTHER" id="PTHR33452:SF1">
    <property type="entry name" value="INNER MEMBRANE PROTEIN YPHA-RELATED"/>
    <property type="match status" value="1"/>
</dbReference>
<evidence type="ECO:0000256" key="6">
    <source>
        <dbReference type="ARBA" id="ARBA00023136"/>
    </source>
</evidence>